<dbReference type="STRING" id="47312.SAMN04489765_4349"/>
<name>A0A1H1HMT1_9ACTN</name>
<evidence type="ECO:0000313" key="1">
    <source>
        <dbReference type="EMBL" id="SDR26376.1"/>
    </source>
</evidence>
<dbReference type="Proteomes" id="UP000183053">
    <property type="component" value="Unassembled WGS sequence"/>
</dbReference>
<protein>
    <submittedName>
        <fullName evidence="1">Uncharacterized protein</fullName>
    </submittedName>
</protein>
<dbReference type="RefSeq" id="WP_139184274.1">
    <property type="nucleotide sequence ID" value="NZ_FNLF01000002.1"/>
</dbReference>
<dbReference type="EMBL" id="FNLF01000002">
    <property type="protein sequence ID" value="SDR26376.1"/>
    <property type="molecule type" value="Genomic_DNA"/>
</dbReference>
<reference evidence="2" key="1">
    <citation type="submission" date="2016-10" db="EMBL/GenBank/DDBJ databases">
        <authorList>
            <person name="Varghese N."/>
            <person name="Submissions S."/>
        </authorList>
    </citation>
    <scope>NUCLEOTIDE SEQUENCE [LARGE SCALE GENOMIC DNA]</scope>
    <source>
        <strain evidence="2">DSM 44142</strain>
    </source>
</reference>
<organism evidence="1 2">
    <name type="scientific">Tsukamurella pulmonis</name>
    <dbReference type="NCBI Taxonomy" id="47312"/>
    <lineage>
        <taxon>Bacteria</taxon>
        <taxon>Bacillati</taxon>
        <taxon>Actinomycetota</taxon>
        <taxon>Actinomycetes</taxon>
        <taxon>Mycobacteriales</taxon>
        <taxon>Tsukamurellaceae</taxon>
        <taxon>Tsukamurella</taxon>
    </lineage>
</organism>
<dbReference type="AlphaFoldDB" id="A0A1H1HMT1"/>
<keyword evidence="2" id="KW-1185">Reference proteome</keyword>
<gene>
    <name evidence="1" type="ORF">SAMN04489765_4349</name>
</gene>
<proteinExistence type="predicted"/>
<accession>A0A1H1HMT1</accession>
<evidence type="ECO:0000313" key="2">
    <source>
        <dbReference type="Proteomes" id="UP000183053"/>
    </source>
</evidence>
<sequence length="91" mass="9104">MTDEVHRINNAIKAVTARAAAAQQAVDAVIAQYAGDPLGLAEALGTAEIAAANARITAGVAELESLVGQLADAQIAVVAAVRAADNPDTAR</sequence>